<dbReference type="RefSeq" id="WP_003519512.1">
    <property type="nucleotide sequence ID" value="NZ_CP013828.1"/>
</dbReference>
<dbReference type="PROSITE" id="PS51257">
    <property type="entry name" value="PROKAR_LIPOPROTEIN"/>
    <property type="match status" value="1"/>
</dbReference>
<dbReference type="InterPro" id="IPR015943">
    <property type="entry name" value="WD40/YVTN_repeat-like_dom_sf"/>
</dbReference>
<comment type="caution">
    <text evidence="1">The sequence shown here is derived from an EMBL/GenBank/DDBJ whole genome shotgun (WGS) entry which is preliminary data.</text>
</comment>
<evidence type="ECO:0000313" key="1">
    <source>
        <dbReference type="EMBL" id="PFH02051.1"/>
    </source>
</evidence>
<gene>
    <name evidence="1" type="ORF">M972_11813</name>
</gene>
<evidence type="ECO:0000313" key="2">
    <source>
        <dbReference type="Proteomes" id="UP000223596"/>
    </source>
</evidence>
<sequence length="286" mass="33248">MNKRLILFIISMLCFTTLTGCGIDRRELVGDIIIGNGYTGIADYLIKYNPAAKEFESVVPGFYYEVEYNEDKSKILCYKSLRYSEILNSEICEYDIKSNEFSEAIFNWSEYPDEFEGNVKYVPNSDSISFILGDALHIYDRSSGTLTKLFKVAFDWYSWDNTGKKLLYGDYDENIYMYDMESKEEKKILEGRHPVYSNSNEYIAYMGKDQKLTVYNVNTGENWKTVTIGSSTRYIFSPDDKYILLGTEYWDIVSIPHYIIYALDYKTGKKKRLFGGEGNVPSLDWK</sequence>
<accession>A0AB36TEV2</accession>
<dbReference type="SUPFAM" id="SSF69304">
    <property type="entry name" value="Tricorn protease N-terminal domain"/>
    <property type="match status" value="1"/>
</dbReference>
<dbReference type="AlphaFoldDB" id="A0AB36TEV2"/>
<reference evidence="1 2" key="1">
    <citation type="submission" date="2017-09" db="EMBL/GenBank/DDBJ databases">
        <title>Evaluation of Pacific Biosciences Sequencing Technology to Finishing C. thermocellum Genome Sequences.</title>
        <authorList>
            <person name="Brown S."/>
        </authorList>
    </citation>
    <scope>NUCLEOTIDE SEQUENCE [LARGE SCALE GENOMIC DNA]</scope>
    <source>
        <strain evidence="1 2">AD2</strain>
    </source>
</reference>
<proteinExistence type="predicted"/>
<dbReference type="Proteomes" id="UP000223596">
    <property type="component" value="Unassembled WGS sequence"/>
</dbReference>
<dbReference type="EMBL" id="PDBW01000001">
    <property type="protein sequence ID" value="PFH02051.1"/>
    <property type="molecule type" value="Genomic_DNA"/>
</dbReference>
<name>A0AB36TEV2_ACETH</name>
<protein>
    <submittedName>
        <fullName evidence="1">Uncharacterized protein</fullName>
    </submittedName>
</protein>
<organism evidence="1 2">
    <name type="scientific">Acetivibrio thermocellus AD2</name>
    <dbReference type="NCBI Taxonomy" id="1138384"/>
    <lineage>
        <taxon>Bacteria</taxon>
        <taxon>Bacillati</taxon>
        <taxon>Bacillota</taxon>
        <taxon>Clostridia</taxon>
        <taxon>Eubacteriales</taxon>
        <taxon>Oscillospiraceae</taxon>
        <taxon>Acetivibrio</taxon>
    </lineage>
</organism>
<dbReference type="Gene3D" id="2.130.10.10">
    <property type="entry name" value="YVTN repeat-like/Quinoprotein amine dehydrogenase"/>
    <property type="match status" value="1"/>
</dbReference>